<protein>
    <submittedName>
        <fullName evidence="2">Pr6Pr family membrane protein</fullName>
    </submittedName>
</protein>
<dbReference type="EMBL" id="JBBDGN010000012">
    <property type="protein sequence ID" value="MEJ1092435.1"/>
    <property type="molecule type" value="Genomic_DNA"/>
</dbReference>
<keyword evidence="3" id="KW-1185">Reference proteome</keyword>
<keyword evidence="1" id="KW-0812">Transmembrane</keyword>
<organism evidence="2 3">
    <name type="scientific">Microbacterium istanbulense</name>
    <dbReference type="NCBI Taxonomy" id="3122049"/>
    <lineage>
        <taxon>Bacteria</taxon>
        <taxon>Bacillati</taxon>
        <taxon>Actinomycetota</taxon>
        <taxon>Actinomycetes</taxon>
        <taxon>Micrococcales</taxon>
        <taxon>Microbacteriaceae</taxon>
        <taxon>Microbacterium</taxon>
    </lineage>
</organism>
<dbReference type="RefSeq" id="WP_337320981.1">
    <property type="nucleotide sequence ID" value="NZ_JBBDGN010000012.1"/>
</dbReference>
<feature type="transmembrane region" description="Helical" evidence="1">
    <location>
        <begin position="34"/>
        <end position="59"/>
    </location>
</feature>
<reference evidence="2 3" key="1">
    <citation type="submission" date="2024-02" db="EMBL/GenBank/DDBJ databases">
        <authorList>
            <person name="Saticioglu I.B."/>
        </authorList>
    </citation>
    <scope>NUCLEOTIDE SEQUENCE [LARGE SCALE GENOMIC DNA]</scope>
    <source>
        <strain evidence="2 3">Mu-43</strain>
    </source>
</reference>
<accession>A0ABU8LM89</accession>
<dbReference type="NCBIfam" id="NF038065">
    <property type="entry name" value="Pr6Pr"/>
    <property type="match status" value="1"/>
</dbReference>
<feature type="transmembrane region" description="Helical" evidence="1">
    <location>
        <begin position="79"/>
        <end position="104"/>
    </location>
</feature>
<dbReference type="InterPro" id="IPR049713">
    <property type="entry name" value="Pr6Pr-like"/>
</dbReference>
<evidence type="ECO:0000313" key="2">
    <source>
        <dbReference type="EMBL" id="MEJ1092435.1"/>
    </source>
</evidence>
<sequence>MWTNETLHLILPLFLLADVLFAPRRRALPTSTVLVVAAFPLLWAVYTLLRADFVIAPLLGTPYWYPYPFLNPHVVAGGFLGVAGYVLGIAAAIIAVAGGIVWIGRRRAAAGVSRASRLTAVES</sequence>
<keyword evidence="1" id="KW-1133">Transmembrane helix</keyword>
<gene>
    <name evidence="2" type="ORF">WDU93_12150</name>
</gene>
<evidence type="ECO:0000256" key="1">
    <source>
        <dbReference type="SAM" id="Phobius"/>
    </source>
</evidence>
<proteinExistence type="predicted"/>
<evidence type="ECO:0000313" key="3">
    <source>
        <dbReference type="Proteomes" id="UP001366085"/>
    </source>
</evidence>
<name>A0ABU8LM89_9MICO</name>
<dbReference type="Proteomes" id="UP001366085">
    <property type="component" value="Unassembled WGS sequence"/>
</dbReference>
<keyword evidence="1" id="KW-0472">Membrane</keyword>
<comment type="caution">
    <text evidence="2">The sequence shown here is derived from an EMBL/GenBank/DDBJ whole genome shotgun (WGS) entry which is preliminary data.</text>
</comment>